<reference evidence="2 3" key="1">
    <citation type="submission" date="2021-11" db="EMBL/GenBank/DDBJ databases">
        <title>Black yeast isolated from Biological Soil Crust.</title>
        <authorList>
            <person name="Kurbessoian T."/>
        </authorList>
    </citation>
    <scope>NUCLEOTIDE SEQUENCE [LARGE SCALE GENOMIC DNA]</scope>
    <source>
        <strain evidence="2 3">CCFEE 5522</strain>
    </source>
</reference>
<dbReference type="Gene3D" id="3.40.50.300">
    <property type="entry name" value="P-loop containing nucleotide triphosphate hydrolases"/>
    <property type="match status" value="1"/>
</dbReference>
<dbReference type="AlphaFoldDB" id="A0AAV9JCL0"/>
<dbReference type="Proteomes" id="UP001324427">
    <property type="component" value="Unassembled WGS sequence"/>
</dbReference>
<accession>A0AAV9JCL0</accession>
<sequence>MSIWPLCSRGLPWLLLLRGLPHRLSPRLLPQSLSPTGLPSSSLQNLGQRASHSSLILRGFITEGHHGNHNGQRKEHAEEEAEHTNLWSILLCSAPLANSLPALLQSPPTPNQKAIIGDLREGTSVTAQGSYGYDEHLAVQIATLCAFHTARKQPLLQITDPGCAHPKAVYVAGTQDQCEGFAAALRKLDSVPNVVVIAGETAPSRYRRQLDNGCDILCTIPGTLAHCVTAKVVNLCHTRLLIFDEANTMLAPPAWNYITHITGSLNKQQGAAAAPKLFIASSLDSAQKDKLDANNRKVAAGEAVLLEMCTESCPPLSLSFSFAVVNAAARHREFQHFVTRSILVDRRAVTVLTPDRVDANPLEKLLKCCPYANVQTADQGSNQELQPVTAGWLTSGLRNVLFIKLGEHNGGIFAPSLRCYQGELNVCVFNVYKEGGGRSWFQKYHDLIARIGRLGQVKECFTMLSIEEHVTAGHSNKILRWLMSIGRMVPPGLYAADANGAPVGTAGLGKLMVDH</sequence>
<dbReference type="GO" id="GO:0005524">
    <property type="term" value="F:ATP binding"/>
    <property type="evidence" value="ECO:0007669"/>
    <property type="project" value="InterPro"/>
</dbReference>
<gene>
    <name evidence="2" type="ORF">LTR36_006256</name>
</gene>
<comment type="caution">
    <text evidence="2">The sequence shown here is derived from an EMBL/GenBank/DDBJ whole genome shotgun (WGS) entry which is preliminary data.</text>
</comment>
<organism evidence="2 3">
    <name type="scientific">Oleoguttula mirabilis</name>
    <dbReference type="NCBI Taxonomy" id="1507867"/>
    <lineage>
        <taxon>Eukaryota</taxon>
        <taxon>Fungi</taxon>
        <taxon>Dikarya</taxon>
        <taxon>Ascomycota</taxon>
        <taxon>Pezizomycotina</taxon>
        <taxon>Dothideomycetes</taxon>
        <taxon>Dothideomycetidae</taxon>
        <taxon>Mycosphaerellales</taxon>
        <taxon>Teratosphaeriaceae</taxon>
        <taxon>Oleoguttula</taxon>
    </lineage>
</organism>
<dbReference type="SUPFAM" id="SSF52540">
    <property type="entry name" value="P-loop containing nucleoside triphosphate hydrolases"/>
    <property type="match status" value="1"/>
</dbReference>
<evidence type="ECO:0000259" key="1">
    <source>
        <dbReference type="Pfam" id="PF00270"/>
    </source>
</evidence>
<protein>
    <recommendedName>
        <fullName evidence="1">DEAD/DEAH-box helicase domain-containing protein</fullName>
    </recommendedName>
</protein>
<evidence type="ECO:0000313" key="2">
    <source>
        <dbReference type="EMBL" id="KAK4542684.1"/>
    </source>
</evidence>
<dbReference type="InterPro" id="IPR011545">
    <property type="entry name" value="DEAD/DEAH_box_helicase_dom"/>
</dbReference>
<proteinExistence type="predicted"/>
<dbReference type="EMBL" id="JAVFHQ010000039">
    <property type="protein sequence ID" value="KAK4542684.1"/>
    <property type="molecule type" value="Genomic_DNA"/>
</dbReference>
<evidence type="ECO:0000313" key="3">
    <source>
        <dbReference type="Proteomes" id="UP001324427"/>
    </source>
</evidence>
<dbReference type="InterPro" id="IPR027417">
    <property type="entry name" value="P-loop_NTPase"/>
</dbReference>
<dbReference type="GO" id="GO:0003676">
    <property type="term" value="F:nucleic acid binding"/>
    <property type="evidence" value="ECO:0007669"/>
    <property type="project" value="InterPro"/>
</dbReference>
<feature type="domain" description="DEAD/DEAH-box helicase" evidence="1">
    <location>
        <begin position="109"/>
        <end position="260"/>
    </location>
</feature>
<keyword evidence="3" id="KW-1185">Reference proteome</keyword>
<name>A0AAV9JCL0_9PEZI</name>
<dbReference type="Pfam" id="PF00270">
    <property type="entry name" value="DEAD"/>
    <property type="match status" value="1"/>
</dbReference>